<feature type="compositionally biased region" description="Polar residues" evidence="1">
    <location>
        <begin position="1132"/>
        <end position="1144"/>
    </location>
</feature>
<feature type="compositionally biased region" description="Basic and acidic residues" evidence="1">
    <location>
        <begin position="789"/>
        <end position="801"/>
    </location>
</feature>
<dbReference type="Bgee" id="ENSACAG00000007585">
    <property type="expression patterns" value="Expressed in hemipenis and 13 other cell types or tissues"/>
</dbReference>
<feature type="compositionally biased region" description="Low complexity" evidence="1">
    <location>
        <begin position="919"/>
        <end position="928"/>
    </location>
</feature>
<feature type="compositionally biased region" description="Basic and acidic residues" evidence="1">
    <location>
        <begin position="1000"/>
        <end position="1015"/>
    </location>
</feature>
<dbReference type="PANTHER" id="PTHR22042">
    <property type="entry name" value="TANKYRASE 1 BINDING PROTEIN"/>
    <property type="match status" value="1"/>
</dbReference>
<feature type="region of interest" description="Disordered" evidence="1">
    <location>
        <begin position="1"/>
        <end position="85"/>
    </location>
</feature>
<feature type="domain" description="Tankyrase 1-binding protein C-terminal" evidence="2">
    <location>
        <begin position="1502"/>
        <end position="1668"/>
    </location>
</feature>
<name>A0A803T1T1_ANOCA</name>
<feature type="compositionally biased region" description="Basic residues" evidence="1">
    <location>
        <begin position="1525"/>
        <end position="1534"/>
    </location>
</feature>
<dbReference type="InterPro" id="IPR040006">
    <property type="entry name" value="TNKS1BP1-like"/>
</dbReference>
<feature type="region of interest" description="Disordered" evidence="1">
    <location>
        <begin position="1456"/>
        <end position="1493"/>
    </location>
</feature>
<feature type="region of interest" description="Disordered" evidence="1">
    <location>
        <begin position="844"/>
        <end position="871"/>
    </location>
</feature>
<dbReference type="GeneID" id="100568026"/>
<dbReference type="SMART" id="SM01319">
    <property type="entry name" value="Tankyrase_bdg_C"/>
    <property type="match status" value="1"/>
</dbReference>
<feature type="compositionally biased region" description="Basic and acidic residues" evidence="1">
    <location>
        <begin position="612"/>
        <end position="627"/>
    </location>
</feature>
<feature type="region of interest" description="Disordered" evidence="1">
    <location>
        <begin position="461"/>
        <end position="494"/>
    </location>
</feature>
<feature type="region of interest" description="Disordered" evidence="1">
    <location>
        <begin position="508"/>
        <end position="679"/>
    </location>
</feature>
<feature type="compositionally biased region" description="Basic and acidic residues" evidence="1">
    <location>
        <begin position="1108"/>
        <end position="1131"/>
    </location>
</feature>
<feature type="region of interest" description="Disordered" evidence="1">
    <location>
        <begin position="906"/>
        <end position="1144"/>
    </location>
</feature>
<dbReference type="Pfam" id="PF15327">
    <property type="entry name" value="Tankyrase_bdg_C"/>
    <property type="match status" value="1"/>
</dbReference>
<protein>
    <submittedName>
        <fullName evidence="3">Tankyrase 1 binding protein 1</fullName>
    </submittedName>
</protein>
<feature type="compositionally biased region" description="Pro residues" evidence="1">
    <location>
        <begin position="348"/>
        <end position="365"/>
    </location>
</feature>
<dbReference type="OrthoDB" id="9943385at2759"/>
<feature type="region of interest" description="Disordered" evidence="1">
    <location>
        <begin position="1402"/>
        <end position="1422"/>
    </location>
</feature>
<feature type="compositionally biased region" description="Basic and acidic residues" evidence="1">
    <location>
        <begin position="295"/>
        <end position="304"/>
    </location>
</feature>
<dbReference type="PANTHER" id="PTHR22042:SF2">
    <property type="entry name" value="182 KDA TANKYRASE-1-BINDING PROTEIN"/>
    <property type="match status" value="1"/>
</dbReference>
<feature type="region of interest" description="Disordered" evidence="1">
    <location>
        <begin position="117"/>
        <end position="170"/>
    </location>
</feature>
<feature type="region of interest" description="Disordered" evidence="1">
    <location>
        <begin position="244"/>
        <end position="404"/>
    </location>
</feature>
<dbReference type="CTD" id="85456"/>
<feature type="compositionally biased region" description="Polar residues" evidence="1">
    <location>
        <begin position="1"/>
        <end position="12"/>
    </location>
</feature>
<feature type="compositionally biased region" description="Polar residues" evidence="1">
    <location>
        <begin position="20"/>
        <end position="32"/>
    </location>
</feature>
<reference evidence="3" key="3">
    <citation type="submission" date="2025-09" db="UniProtKB">
        <authorList>
            <consortium name="Ensembl"/>
        </authorList>
    </citation>
    <scope>IDENTIFICATION</scope>
</reference>
<feature type="compositionally biased region" description="Basic and acidic residues" evidence="1">
    <location>
        <begin position="1468"/>
        <end position="1482"/>
    </location>
</feature>
<gene>
    <name evidence="3" type="primary">TNKS1BP1</name>
</gene>
<feature type="compositionally biased region" description="Low complexity" evidence="1">
    <location>
        <begin position="305"/>
        <end position="317"/>
    </location>
</feature>
<dbReference type="Ensembl" id="ENSACAT00000039492.1">
    <property type="protein sequence ID" value="ENSACAP00000029171.1"/>
    <property type="gene ID" value="ENSACAG00000007585.4"/>
</dbReference>
<dbReference type="InterPro" id="IPR032764">
    <property type="entry name" value="Tankyrase-bd_C"/>
</dbReference>
<feature type="compositionally biased region" description="Pro residues" evidence="1">
    <location>
        <begin position="56"/>
        <end position="75"/>
    </location>
</feature>
<feature type="region of interest" description="Disordered" evidence="1">
    <location>
        <begin position="1525"/>
        <end position="1670"/>
    </location>
</feature>
<dbReference type="GeneTree" id="ENSGT00940000154184"/>
<feature type="compositionally biased region" description="Basic and acidic residues" evidence="1">
    <location>
        <begin position="909"/>
        <end position="918"/>
    </location>
</feature>
<reference evidence="3 4" key="1">
    <citation type="submission" date="2009-12" db="EMBL/GenBank/DDBJ databases">
        <title>The Genome Sequence of Anolis carolinensis (Green Anole Lizard).</title>
        <authorList>
            <consortium name="The Genome Sequencing Platform"/>
            <person name="Di Palma F."/>
            <person name="Alfoldi J."/>
            <person name="Heiman D."/>
            <person name="Young S."/>
            <person name="Grabherr M."/>
            <person name="Johnson J."/>
            <person name="Lander E.S."/>
            <person name="Lindblad-Toh K."/>
        </authorList>
    </citation>
    <scope>NUCLEOTIDE SEQUENCE [LARGE SCALE GENOMIC DNA]</scope>
    <source>
        <strain evidence="3 4">JBL SC #1</strain>
    </source>
</reference>
<feature type="compositionally biased region" description="Polar residues" evidence="1">
    <location>
        <begin position="565"/>
        <end position="577"/>
    </location>
</feature>
<evidence type="ECO:0000259" key="2">
    <source>
        <dbReference type="SMART" id="SM01319"/>
    </source>
</evidence>
<evidence type="ECO:0000313" key="3">
    <source>
        <dbReference type="Ensembl" id="ENSACAP00000029171.1"/>
    </source>
</evidence>
<accession>A0A803T1T1</accession>
<organism evidence="3 4">
    <name type="scientific">Anolis carolinensis</name>
    <name type="common">Green anole</name>
    <name type="synonym">American chameleon</name>
    <dbReference type="NCBI Taxonomy" id="28377"/>
    <lineage>
        <taxon>Eukaryota</taxon>
        <taxon>Metazoa</taxon>
        <taxon>Chordata</taxon>
        <taxon>Craniata</taxon>
        <taxon>Vertebrata</taxon>
        <taxon>Euteleostomi</taxon>
        <taxon>Lepidosauria</taxon>
        <taxon>Squamata</taxon>
        <taxon>Bifurcata</taxon>
        <taxon>Unidentata</taxon>
        <taxon>Episquamata</taxon>
        <taxon>Toxicofera</taxon>
        <taxon>Iguania</taxon>
        <taxon>Dactyloidae</taxon>
        <taxon>Anolis</taxon>
    </lineage>
</organism>
<reference evidence="3" key="2">
    <citation type="submission" date="2025-08" db="UniProtKB">
        <authorList>
            <consortium name="Ensembl"/>
        </authorList>
    </citation>
    <scope>IDENTIFICATION</scope>
</reference>
<feature type="compositionally biased region" description="Polar residues" evidence="1">
    <location>
        <begin position="1049"/>
        <end position="1083"/>
    </location>
</feature>
<dbReference type="Proteomes" id="UP000001646">
    <property type="component" value="Chromosome 1"/>
</dbReference>
<evidence type="ECO:0000313" key="4">
    <source>
        <dbReference type="Proteomes" id="UP000001646"/>
    </source>
</evidence>
<sequence length="1670" mass="181799">MGLTFMWSSESQLGDVMDPKSQSLSSLLSCTAANGREGPKQPSGNPETALGDVRPKPPVKPKPCVLPKPAMPTKPSPGLRQSLPEVPSAEKINFLAGPKPYSSGAGNAVKRLSFSLNKCPPKEATNGKEAQHLFPTPVKPSGEEEAGTAKKSSAADGTSGEECDESSSIRKGAVPFKVKPVALVAKPERFPGTTVEEILAKIDKPIKVEPNNPDKPRLVRSFFSQDGSTAVQLGPKGYAAFRRYSSGGEGAGTEPEDPTCRVSDEVEESCLSRNKEETASSNGQHVPESEQPARAVERNTDFFFRDSSSSRPSISCDGGRAGHSSPLSPPGTYQPPAALSAGITPGSPDAPPEPAPGAPYLPPDLPSTRTQLPPGSPDAAEPLRSPVQVSLGPAQIPGSPVTLPNLWSPGSPSLIIKTSPGSSPSLEFPDIFPRPSKVSPFPGQSASFVCVPVDHSLETSRLLGVSESPGSPSTPQYHIGSDQPPGSPSRMQDSCLLSQDQDFLKNKEQRATLEDENPQISQLGLRRASEGVVHPRGKKLVREELGGSLSVLPSKGGPLIEQTAAGESNWSLSQSFEWSFPSRPPELGGRRLGSPPQSPIQEADDTGLLETELGRKSPRLERMHDEPGLEGQGRSGKEAEAYRTSSCPSVPKDSLEFPSVLGVSAPGGPSVQEEHSSHKLISPILAEEIDFEEKREDFLPLAPTHGEGALRVMESLPSVEQAALSAEPCIFFSEDTQVQMAASCQEDNSVLTRAQEGKAENVDLLRAADPEPGSHWLDELLASPPPSADDTKRRGKSKPEEPTGPEDLLGWSRKDLCSEFGIVGTNRPATYGMGWAADVSKVDWPSETEQDREFGTGVQDWPNSYSIGDPKRQDMEFGAMQQDWTTGTPLLVSSNPRQEDWLNTYSSSHTEEQIKESDWSSSYSISSEECQDREPYVRKPGWPKLCSAEDDQSNSEFATEKTSWSREYGSGGSEETAWPKKCGIEATSYPELEMNNKSPADSHQDTELRTDDHRASSHRATFSASESVWLSESTDGSADQMQREFGTHQLDQPSEQPDSQVRTHQHTWPSTYSFDGRGSQDSELNAKVSDWPNRYDKGVSQGHTGDLNAEKPDGASEYDDLRAGWEREVDNGNRSNTTKSETDNQEFCVQNSVWADDYKLKETDAQDSDFSANTIIVDKDTDLSRTEQKKEFGAIEKAQPCSFGQLDLPGERVMMDVEEMGDSVIDLGENLRTVARAEFRGIGEGQSKWAQDLGLTYMDLSSDLKIQKPDVSEKSTEKELHWFPSLGLETLTVSSEAMDTREPGVGQADIPYRSSAENMDVSDLRPNTLDGAEKVGPDQMDWTGAVEQKHKDTSYHYGAIDLECDTTQCQGETEDSAMRRCHTQRLSSPSCLLEEMISNKEVAQQKRPISFPSCHSEEGMKLSNLPDEKVPVTEEIRLKVPPLPAVDDENILSIVDGGDSKFQSGDENLPHLESKSQSHSEQNESQAVEPVSREDQAIAVAREDFIFLEDTEVLDSTAYRDRANLGRKRGHRAPATRSGSALSESDRNSWMFKDSTEPQTASAASDEEVHEEPRIRKSRNSPLTKGVKVPLFPGLSPSALKAKLRGRNRSAEEVDPQIESKEAPVQRSKSCKIANVSGKPLVLPPKPEKSSGSETSSPNWLQVLKLKKKK</sequence>
<keyword evidence="4" id="KW-1185">Reference proteome</keyword>
<feature type="region of interest" description="Disordered" evidence="1">
    <location>
        <begin position="769"/>
        <end position="812"/>
    </location>
</feature>
<evidence type="ECO:0000256" key="1">
    <source>
        <dbReference type="SAM" id="MobiDB-lite"/>
    </source>
</evidence>
<proteinExistence type="predicted"/>
<feature type="compositionally biased region" description="Polar residues" evidence="1">
    <location>
        <begin position="1018"/>
        <end position="1040"/>
    </location>
</feature>